<dbReference type="GO" id="GO:0005524">
    <property type="term" value="F:ATP binding"/>
    <property type="evidence" value="ECO:0007669"/>
    <property type="project" value="UniProtKB-UniRule"/>
</dbReference>
<dbReference type="NCBIfam" id="TIGR00630">
    <property type="entry name" value="uvra"/>
    <property type="match status" value="1"/>
</dbReference>
<evidence type="ECO:0000259" key="20">
    <source>
        <dbReference type="PROSITE" id="PS50893"/>
    </source>
</evidence>
<comment type="subunit">
    <text evidence="18">Forms a heterotetramer with UvrB during the search for lesions.</text>
</comment>
<dbReference type="CDD" id="cd03271">
    <property type="entry name" value="ABC_UvrA_II"/>
    <property type="match status" value="1"/>
</dbReference>
<evidence type="ECO:0000256" key="17">
    <source>
        <dbReference type="ARBA" id="ARBA00042156"/>
    </source>
</evidence>
<evidence type="ECO:0000256" key="5">
    <source>
        <dbReference type="ARBA" id="ARBA00022741"/>
    </source>
</evidence>
<feature type="compositionally biased region" description="Low complexity" evidence="19">
    <location>
        <begin position="1"/>
        <end position="19"/>
    </location>
</feature>
<evidence type="ECO:0000256" key="14">
    <source>
        <dbReference type="ARBA" id="ARBA00023236"/>
    </source>
</evidence>
<feature type="compositionally biased region" description="Basic and acidic residues" evidence="19">
    <location>
        <begin position="988"/>
        <end position="999"/>
    </location>
</feature>
<dbReference type="InterPro" id="IPR003439">
    <property type="entry name" value="ABC_transporter-like_ATP-bd"/>
</dbReference>
<dbReference type="InterPro" id="IPR041102">
    <property type="entry name" value="UvrA_inter"/>
</dbReference>
<comment type="function">
    <text evidence="18">The UvrABC repair system catalyzes the recognition and processing of DNA lesions. UvrA is an ATPase and a DNA-binding protein. A damage recognition complex composed of 2 UvrA and 2 UvrB subunits scans DNA for abnormalities. When the presence of a lesion has been verified by UvrB, the UvrA molecules dissociate.</text>
</comment>
<dbReference type="GO" id="GO:0009381">
    <property type="term" value="F:excinuclease ABC activity"/>
    <property type="evidence" value="ECO:0007669"/>
    <property type="project" value="UniProtKB-UniRule"/>
</dbReference>
<evidence type="ECO:0000256" key="18">
    <source>
        <dbReference type="HAMAP-Rule" id="MF_00205"/>
    </source>
</evidence>
<evidence type="ECO:0000256" key="6">
    <source>
        <dbReference type="ARBA" id="ARBA00022763"/>
    </source>
</evidence>
<dbReference type="AlphaFoldDB" id="A0A0A0JAE6"/>
<feature type="compositionally biased region" description="Basic residues" evidence="19">
    <location>
        <begin position="1046"/>
        <end position="1055"/>
    </location>
</feature>
<keyword evidence="9 18" id="KW-0862">Zinc</keyword>
<dbReference type="InterPro" id="IPR027417">
    <property type="entry name" value="P-loop_NTPase"/>
</dbReference>
<dbReference type="GO" id="GO:0016887">
    <property type="term" value="F:ATP hydrolysis activity"/>
    <property type="evidence" value="ECO:0007669"/>
    <property type="project" value="InterPro"/>
</dbReference>
<evidence type="ECO:0000256" key="1">
    <source>
        <dbReference type="ARBA" id="ARBA00004496"/>
    </source>
</evidence>
<dbReference type="FunFam" id="1.20.1580.10:FF:000002">
    <property type="entry name" value="UvrABC system protein A"/>
    <property type="match status" value="1"/>
</dbReference>
<keyword evidence="11 18" id="KW-0267">Excision nuclease</keyword>
<keyword evidence="10 18" id="KW-0067">ATP-binding</keyword>
<dbReference type="InterPro" id="IPR041552">
    <property type="entry name" value="UvrA_DNA-bd"/>
</dbReference>
<keyword evidence="2 18" id="KW-0963">Cytoplasm</keyword>
<dbReference type="InterPro" id="IPR017871">
    <property type="entry name" value="ABC_transporter-like_CS"/>
</dbReference>
<dbReference type="FunFam" id="1.20.1580.10:FF:000001">
    <property type="entry name" value="UvrABC system protein A"/>
    <property type="match status" value="2"/>
</dbReference>
<keyword evidence="22" id="KW-1185">Reference proteome</keyword>
<evidence type="ECO:0000256" key="13">
    <source>
        <dbReference type="ARBA" id="ARBA00023204"/>
    </source>
</evidence>
<keyword evidence="12 18" id="KW-0238">DNA-binding</keyword>
<dbReference type="CDD" id="cd03270">
    <property type="entry name" value="ABC_UvrA_I"/>
    <property type="match status" value="1"/>
</dbReference>
<evidence type="ECO:0000256" key="2">
    <source>
        <dbReference type="ARBA" id="ARBA00022490"/>
    </source>
</evidence>
<dbReference type="EMBL" id="AVPJ01000006">
    <property type="protein sequence ID" value="KGN32556.1"/>
    <property type="molecule type" value="Genomic_DNA"/>
</dbReference>
<keyword evidence="13 18" id="KW-0234">DNA repair</keyword>
<protein>
    <recommendedName>
        <fullName evidence="16 18">UvrABC system protein A</fullName>
        <shortName evidence="18">UvrA protein</shortName>
    </recommendedName>
    <alternativeName>
        <fullName evidence="17 18">Excinuclease ABC subunit A</fullName>
    </alternativeName>
</protein>
<dbReference type="PANTHER" id="PTHR43152">
    <property type="entry name" value="UVRABC SYSTEM PROTEIN A"/>
    <property type="match status" value="1"/>
</dbReference>
<feature type="region of interest" description="Disordered" evidence="19">
    <location>
        <begin position="980"/>
        <end position="1055"/>
    </location>
</feature>
<evidence type="ECO:0000256" key="9">
    <source>
        <dbReference type="ARBA" id="ARBA00022833"/>
    </source>
</evidence>
<evidence type="ECO:0000256" key="15">
    <source>
        <dbReference type="ARBA" id="ARBA00038000"/>
    </source>
</evidence>
<evidence type="ECO:0000256" key="11">
    <source>
        <dbReference type="ARBA" id="ARBA00022881"/>
    </source>
</evidence>
<proteinExistence type="inferred from homology"/>
<keyword evidence="7 18" id="KW-0228">DNA excision</keyword>
<dbReference type="GO" id="GO:0006289">
    <property type="term" value="P:nucleotide-excision repair"/>
    <property type="evidence" value="ECO:0007669"/>
    <property type="project" value="UniProtKB-UniRule"/>
</dbReference>
<dbReference type="InterPro" id="IPR004602">
    <property type="entry name" value="UvrA"/>
</dbReference>
<keyword evidence="3 18" id="KW-0479">Metal-binding</keyword>
<evidence type="ECO:0000256" key="12">
    <source>
        <dbReference type="ARBA" id="ARBA00023125"/>
    </source>
</evidence>
<comment type="caution">
    <text evidence="18">Lacks conserved residue(s) required for the propagation of feature annotation.</text>
</comment>
<keyword evidence="14 18" id="KW-0742">SOS response</keyword>
<evidence type="ECO:0000256" key="4">
    <source>
        <dbReference type="ARBA" id="ARBA00022737"/>
    </source>
</evidence>
<dbReference type="Pfam" id="PF17755">
    <property type="entry name" value="UvrA_DNA-bind"/>
    <property type="match status" value="1"/>
</dbReference>
<feature type="domain" description="ABC transporter" evidence="20">
    <location>
        <begin position="643"/>
        <end position="971"/>
    </location>
</feature>
<dbReference type="SUPFAM" id="SSF52540">
    <property type="entry name" value="P-loop containing nucleoside triphosphate hydrolases"/>
    <property type="match status" value="2"/>
</dbReference>
<dbReference type="Pfam" id="PF17760">
    <property type="entry name" value="UvrA_inter"/>
    <property type="match status" value="1"/>
</dbReference>
<dbReference type="HAMAP" id="MF_00205">
    <property type="entry name" value="UvrA"/>
    <property type="match status" value="1"/>
</dbReference>
<evidence type="ECO:0000256" key="3">
    <source>
        <dbReference type="ARBA" id="ARBA00022723"/>
    </source>
</evidence>
<name>A0A0A0JAE6_9MICO</name>
<dbReference type="Proteomes" id="UP000030002">
    <property type="component" value="Unassembled WGS sequence"/>
</dbReference>
<gene>
    <name evidence="18" type="primary">uvrA</name>
    <name evidence="21" type="ORF">N802_17285</name>
</gene>
<dbReference type="GO" id="GO:0009432">
    <property type="term" value="P:SOS response"/>
    <property type="evidence" value="ECO:0007669"/>
    <property type="project" value="UniProtKB-UniRule"/>
</dbReference>
<dbReference type="Gene3D" id="3.40.50.300">
    <property type="entry name" value="P-loop containing nucleotide triphosphate hydrolases"/>
    <property type="match status" value="3"/>
</dbReference>
<reference evidence="21 22" key="1">
    <citation type="submission" date="2013-08" db="EMBL/GenBank/DDBJ databases">
        <title>The genome sequence of Knoellia sinensis.</title>
        <authorList>
            <person name="Zhu W."/>
            <person name="Wang G."/>
        </authorList>
    </citation>
    <scope>NUCLEOTIDE SEQUENCE [LARGE SCALE GENOMIC DNA]</scope>
    <source>
        <strain evidence="21 22">KCTC 19936</strain>
    </source>
</reference>
<organism evidence="21 22">
    <name type="scientific">Knoellia sinensis KCTC 19936</name>
    <dbReference type="NCBI Taxonomy" id="1385520"/>
    <lineage>
        <taxon>Bacteria</taxon>
        <taxon>Bacillati</taxon>
        <taxon>Actinomycetota</taxon>
        <taxon>Actinomycetes</taxon>
        <taxon>Micrococcales</taxon>
        <taxon>Intrasporangiaceae</taxon>
        <taxon>Knoellia</taxon>
    </lineage>
</organism>
<dbReference type="Gene3D" id="3.30.190.20">
    <property type="match status" value="1"/>
</dbReference>
<dbReference type="SMART" id="SM00382">
    <property type="entry name" value="AAA"/>
    <property type="match status" value="1"/>
</dbReference>
<dbReference type="NCBIfam" id="NF001503">
    <property type="entry name" value="PRK00349.1"/>
    <property type="match status" value="1"/>
</dbReference>
<dbReference type="PROSITE" id="PS00211">
    <property type="entry name" value="ABC_TRANSPORTER_1"/>
    <property type="match status" value="2"/>
</dbReference>
<dbReference type="eggNOG" id="COG0178">
    <property type="taxonomic scope" value="Bacteria"/>
</dbReference>
<sequence length="1055" mass="113760">MVIVTSAATPSTTRRSGSATHDHLIVRGAREHNLKDVSVELPRDSLVVFTGLSGSGKSSLAFDTIFAEGQRRYVESLSAYARQFLGQMDKPDVDFIEGLSPAVSIDQKSTNRNPRSTVGTITEVYDYLRLLFARAGRPHCPVCGEPITRQSPQQIVDQLLQLPERTRFQVLAPVVRARKGEFVDLFSELQSKGFARARVDGEVVSLTEPPKLEKQVKHTIDVVVDRLVAKGGDASSKRRLTDSVETALGLAGGVVLIEFVDVSADGADGPDGLPRERRFSERMACPNNHPLAMDEVEPRSFSFNSPFGACAVCTGIGTELEVDPELVVPNDDLSLSEGAIAPWASGSGASEYFQRVLTALAEEMKFGVDVPWRALPDRAKEALLHGRNHKVHVKYRNRFGRERSYTTGFEGAIAFVKRRHAETDSEWSRERYEGYMREVPCPACQGSRLKPESLAVLIGGKSIADVCALPISESAGFLEHVDFTVREAQIAERVIKEINARLGFLLDVGLDYLSLDRPAGTLSGGEAQRIRLATQIGSGLVGVLYVLDEPSIGLHQRDNHRLIETLTRLRDLGNTLIVVEHDEDTIATADWVVDIGPGAGEHGGQVVHSGTVADLLAHPTSVTGKYLSGREEIPLPAVRRPQEPDREVTVVGAREHNLQDVSASFPLGNLVAVTGVSGSGKSTLVNDILYHVLANKLNGARHVPGRHRTVTGLEHLDKVVHVDQGPIGRTPRSNPATYTGVFDAIRKLFATTTEAKIRGYQPGRFSFNVKGGRCDACSGDGTIKIEMNFLPDVYVPCEVCHGARYNRETLEVHFKGKTIADVLDMPIEEAAEFFAAVPAIARHMTTLNEVGLGYVRLGQPAPTLSGGEAQRVKLATELQKRSTGRTIYVLDEPTTGLHFEDIRKLLGVLQGLVDKGNTVLVIEHNLDVIKSADYIVDLGPEGGNKGGTVVATGTPEEVAANPDSHTGRFLAPVLAKTSRSVTRPTAAAKKDAAKKDAVKKPAVKKSSAQGSAAGKAATVKKTAAARTASATTASARATKSAATTKAAKRSTRKSA</sequence>
<evidence type="ECO:0000256" key="10">
    <source>
        <dbReference type="ARBA" id="ARBA00022840"/>
    </source>
</evidence>
<dbReference type="Gene3D" id="1.20.1580.10">
    <property type="entry name" value="ABC transporter ATPase like domain"/>
    <property type="match status" value="3"/>
</dbReference>
<feature type="binding site" evidence="18">
    <location>
        <begin position="51"/>
        <end position="58"/>
    </location>
    <ligand>
        <name>ATP</name>
        <dbReference type="ChEBI" id="CHEBI:30616"/>
    </ligand>
</feature>
<keyword evidence="8 18" id="KW-0863">Zinc-finger</keyword>
<dbReference type="GO" id="GO:0005737">
    <property type="term" value="C:cytoplasm"/>
    <property type="evidence" value="ECO:0007669"/>
    <property type="project" value="UniProtKB-SubCell"/>
</dbReference>
<comment type="caution">
    <text evidence="21">The sequence shown here is derived from an EMBL/GenBank/DDBJ whole genome shotgun (WGS) entry which is preliminary data.</text>
</comment>
<keyword evidence="4 18" id="KW-0677">Repeat</keyword>
<evidence type="ECO:0000256" key="8">
    <source>
        <dbReference type="ARBA" id="ARBA00022771"/>
    </source>
</evidence>
<feature type="region of interest" description="Disordered" evidence="19">
    <location>
        <begin position="1"/>
        <end position="20"/>
    </location>
</feature>
<keyword evidence="5 18" id="KW-0547">Nucleotide-binding</keyword>
<dbReference type="PANTHER" id="PTHR43152:SF3">
    <property type="entry name" value="UVRABC SYSTEM PROTEIN A"/>
    <property type="match status" value="1"/>
</dbReference>
<dbReference type="GO" id="GO:0009380">
    <property type="term" value="C:excinuclease repair complex"/>
    <property type="evidence" value="ECO:0007669"/>
    <property type="project" value="InterPro"/>
</dbReference>
<dbReference type="GO" id="GO:0008270">
    <property type="term" value="F:zinc ion binding"/>
    <property type="evidence" value="ECO:0007669"/>
    <property type="project" value="UniProtKB-UniRule"/>
</dbReference>
<feature type="compositionally biased region" description="Low complexity" evidence="19">
    <location>
        <begin position="1004"/>
        <end position="1045"/>
    </location>
</feature>
<accession>A0A0A0JAE6</accession>
<dbReference type="STRING" id="1385520.N802_17285"/>
<evidence type="ECO:0000256" key="7">
    <source>
        <dbReference type="ARBA" id="ARBA00022769"/>
    </source>
</evidence>
<comment type="similarity">
    <text evidence="15 18">Belongs to the ABC transporter superfamily. UvrA family.</text>
</comment>
<feature type="zinc finger region" description="C4-type" evidence="18">
    <location>
        <begin position="774"/>
        <end position="800"/>
    </location>
</feature>
<comment type="subcellular location">
    <subcellularLocation>
        <location evidence="1 18">Cytoplasm</location>
    </subcellularLocation>
</comment>
<dbReference type="InterPro" id="IPR003593">
    <property type="entry name" value="AAA+_ATPase"/>
</dbReference>
<dbReference type="RefSeq" id="WP_035915466.1">
    <property type="nucleotide sequence ID" value="NZ_AVPJ01000006.1"/>
</dbReference>
<evidence type="ECO:0000256" key="19">
    <source>
        <dbReference type="SAM" id="MobiDB-lite"/>
    </source>
</evidence>
<keyword evidence="6 18" id="KW-0227">DNA damage</keyword>
<feature type="binding site" evidence="18">
    <location>
        <begin position="675"/>
        <end position="682"/>
    </location>
    <ligand>
        <name>ATP</name>
        <dbReference type="ChEBI" id="CHEBI:30616"/>
    </ligand>
</feature>
<evidence type="ECO:0000313" key="21">
    <source>
        <dbReference type="EMBL" id="KGN32556.1"/>
    </source>
</evidence>
<evidence type="ECO:0000313" key="22">
    <source>
        <dbReference type="Proteomes" id="UP000030002"/>
    </source>
</evidence>
<evidence type="ECO:0000256" key="16">
    <source>
        <dbReference type="ARBA" id="ARBA00039316"/>
    </source>
</evidence>
<dbReference type="Gene3D" id="1.10.8.280">
    <property type="entry name" value="ABC transporter ATPase domain-like"/>
    <property type="match status" value="1"/>
</dbReference>
<dbReference type="GO" id="GO:0003677">
    <property type="term" value="F:DNA binding"/>
    <property type="evidence" value="ECO:0007669"/>
    <property type="project" value="UniProtKB-UniRule"/>
</dbReference>
<dbReference type="PROSITE" id="PS50893">
    <property type="entry name" value="ABC_TRANSPORTER_2"/>
    <property type="match status" value="1"/>
</dbReference>